<dbReference type="AlphaFoldDB" id="A0AAV0T2P1"/>
<protein>
    <submittedName>
        <fullName evidence="2">Uncharacterized protein</fullName>
    </submittedName>
</protein>
<dbReference type="Proteomes" id="UP001157938">
    <property type="component" value="Unassembled WGS sequence"/>
</dbReference>
<organism evidence="2 4">
    <name type="scientific">Peronospora farinosa</name>
    <dbReference type="NCBI Taxonomy" id="134698"/>
    <lineage>
        <taxon>Eukaryota</taxon>
        <taxon>Sar</taxon>
        <taxon>Stramenopiles</taxon>
        <taxon>Oomycota</taxon>
        <taxon>Peronosporomycetes</taxon>
        <taxon>Peronosporales</taxon>
        <taxon>Peronosporaceae</taxon>
        <taxon>Peronospora</taxon>
    </lineage>
</organism>
<evidence type="ECO:0000313" key="1">
    <source>
        <dbReference type="EMBL" id="CAH0492834.1"/>
    </source>
</evidence>
<evidence type="ECO:0000313" key="3">
    <source>
        <dbReference type="Proteomes" id="UP001157938"/>
    </source>
</evidence>
<dbReference type="EMBL" id="CANTFK010000277">
    <property type="protein sequence ID" value="CAI5711958.1"/>
    <property type="molecule type" value="Genomic_DNA"/>
</dbReference>
<gene>
    <name evidence="1" type="ORF">PFR001_LOCUS8013</name>
    <name evidence="2" type="ORF">PFR002_LOCUS2474</name>
</gene>
<reference evidence="2" key="2">
    <citation type="submission" date="2022-12" db="EMBL/GenBank/DDBJ databases">
        <authorList>
            <person name="Webb A."/>
        </authorList>
    </citation>
    <scope>NUCLEOTIDE SEQUENCE</scope>
    <source>
        <strain evidence="2">Pf2</strain>
    </source>
</reference>
<accession>A0AAV0T2P1</accession>
<evidence type="ECO:0000313" key="4">
    <source>
        <dbReference type="Proteomes" id="UP001159659"/>
    </source>
</evidence>
<evidence type="ECO:0000313" key="2">
    <source>
        <dbReference type="EMBL" id="CAI5711958.1"/>
    </source>
</evidence>
<dbReference type="Proteomes" id="UP001159659">
    <property type="component" value="Unassembled WGS sequence"/>
</dbReference>
<dbReference type="EMBL" id="CAKLBC010001553">
    <property type="protein sequence ID" value="CAH0492834.1"/>
    <property type="molecule type" value="Genomic_DNA"/>
</dbReference>
<comment type="caution">
    <text evidence="2">The sequence shown here is derived from an EMBL/GenBank/DDBJ whole genome shotgun (WGS) entry which is preliminary data.</text>
</comment>
<reference evidence="1 3" key="1">
    <citation type="submission" date="2021-11" db="EMBL/GenBank/DDBJ databases">
        <authorList>
            <person name="Islam A."/>
            <person name="Islam S."/>
            <person name="Flora M.S."/>
            <person name="Rahman M."/>
            <person name="Ziaur R.M."/>
            <person name="Epstein J.H."/>
            <person name="Hassan M."/>
            <person name="Klassen M."/>
            <person name="Woodard K."/>
            <person name="Webb A."/>
            <person name="Webby R.J."/>
            <person name="El Zowalaty M.E."/>
        </authorList>
    </citation>
    <scope>NUCLEOTIDE SEQUENCE [LARGE SCALE GENOMIC DNA]</scope>
    <source>
        <strain evidence="1">Pf1</strain>
    </source>
</reference>
<proteinExistence type="predicted"/>
<keyword evidence="3" id="KW-1185">Reference proteome</keyword>
<sequence length="101" mass="11784">MTILELLNPIDENETAQPELTEDEILEEVKEAQEEDADSDDVAIVAERFTRTKKINLLRDTCYLLIVFMEIHQAAYKVLRDLQLDIRNAPTTQTTLDMWFK</sequence>
<name>A0AAV0T2P1_9STRA</name>